<comment type="catalytic activity">
    <reaction evidence="4">
        <text>a 1-acyl-sn-glycero-3-phosphate + an acyl-CoA = a 1,2-diacyl-sn-glycero-3-phosphate + CoA</text>
        <dbReference type="Rhea" id="RHEA:19709"/>
        <dbReference type="ChEBI" id="CHEBI:57287"/>
        <dbReference type="ChEBI" id="CHEBI:57970"/>
        <dbReference type="ChEBI" id="CHEBI:58342"/>
        <dbReference type="ChEBI" id="CHEBI:58608"/>
        <dbReference type="EC" id="2.3.1.51"/>
    </reaction>
</comment>
<comment type="caution">
    <text evidence="6">The sequence shown here is derived from an EMBL/GenBank/DDBJ whole genome shotgun (WGS) entry which is preliminary data.</text>
</comment>
<keyword evidence="2 4" id="KW-0808">Transferase</keyword>
<dbReference type="SUPFAM" id="SSF69593">
    <property type="entry name" value="Glycerol-3-phosphate (1)-acyltransferase"/>
    <property type="match status" value="1"/>
</dbReference>
<dbReference type="EC" id="2.3.1.51" evidence="4"/>
<dbReference type="Proteomes" id="UP000626786">
    <property type="component" value="Unassembled WGS sequence"/>
</dbReference>
<keyword evidence="7" id="KW-1185">Reference proteome</keyword>
<dbReference type="Pfam" id="PF01553">
    <property type="entry name" value="Acyltransferase"/>
    <property type="match status" value="1"/>
</dbReference>
<dbReference type="RefSeq" id="WP_191695114.1">
    <property type="nucleotide sequence ID" value="NZ_JACSQN010000010.1"/>
</dbReference>
<comment type="domain">
    <text evidence="4">The HXXXXD motif is essential for acyltransferase activity and may constitute the binding site for the phosphate moiety of the glycerol-3-phosphate.</text>
</comment>
<dbReference type="PANTHER" id="PTHR10434:SF40">
    <property type="entry name" value="1-ACYL-SN-GLYCEROL-3-PHOSPHATE ACYLTRANSFERASE"/>
    <property type="match status" value="1"/>
</dbReference>
<evidence type="ECO:0000313" key="6">
    <source>
        <dbReference type="EMBL" id="MBD7985289.1"/>
    </source>
</evidence>
<dbReference type="PANTHER" id="PTHR10434">
    <property type="entry name" value="1-ACYL-SN-GLYCEROL-3-PHOSPHATE ACYLTRANSFERASE"/>
    <property type="match status" value="1"/>
</dbReference>
<evidence type="ECO:0000256" key="2">
    <source>
        <dbReference type="ARBA" id="ARBA00022679"/>
    </source>
</evidence>
<keyword evidence="4" id="KW-0594">Phospholipid biosynthesis</keyword>
<organism evidence="6 7">
    <name type="scientific">Sporosarcina quadrami</name>
    <dbReference type="NCBI Taxonomy" id="2762234"/>
    <lineage>
        <taxon>Bacteria</taxon>
        <taxon>Bacillati</taxon>
        <taxon>Bacillota</taxon>
        <taxon>Bacilli</taxon>
        <taxon>Bacillales</taxon>
        <taxon>Caryophanaceae</taxon>
        <taxon>Sporosarcina</taxon>
    </lineage>
</organism>
<evidence type="ECO:0000259" key="5">
    <source>
        <dbReference type="SMART" id="SM00563"/>
    </source>
</evidence>
<protein>
    <recommendedName>
        <fullName evidence="4">1-acyl-sn-glycerol-3-phosphate acyltransferase</fullName>
        <ecNumber evidence="4">2.3.1.51</ecNumber>
    </recommendedName>
</protein>
<dbReference type="EMBL" id="JACSQN010000010">
    <property type="protein sequence ID" value="MBD7985289.1"/>
    <property type="molecule type" value="Genomic_DNA"/>
</dbReference>
<keyword evidence="4" id="KW-0443">Lipid metabolism</keyword>
<evidence type="ECO:0000313" key="7">
    <source>
        <dbReference type="Proteomes" id="UP000626786"/>
    </source>
</evidence>
<dbReference type="SMART" id="SM00563">
    <property type="entry name" value="PlsC"/>
    <property type="match status" value="1"/>
</dbReference>
<name>A0ABR8UCL6_9BACL</name>
<evidence type="ECO:0000256" key="4">
    <source>
        <dbReference type="RuleBase" id="RU361267"/>
    </source>
</evidence>
<proteinExistence type="inferred from homology"/>
<dbReference type="InterPro" id="IPR002123">
    <property type="entry name" value="Plipid/glycerol_acylTrfase"/>
</dbReference>
<dbReference type="NCBIfam" id="TIGR00530">
    <property type="entry name" value="AGP_acyltrn"/>
    <property type="match status" value="1"/>
</dbReference>
<evidence type="ECO:0000256" key="3">
    <source>
        <dbReference type="ARBA" id="ARBA00023315"/>
    </source>
</evidence>
<keyword evidence="4" id="KW-1208">Phospholipid metabolism</keyword>
<comment type="similarity">
    <text evidence="1 4">Belongs to the 1-acyl-sn-glycerol-3-phosphate acyltransferase family.</text>
</comment>
<dbReference type="InterPro" id="IPR004552">
    <property type="entry name" value="AGP_acyltrans"/>
</dbReference>
<keyword evidence="3 4" id="KW-0012">Acyltransferase</keyword>
<sequence>MYRLTASFAKFIFFFVAKIELKDMHKLPAEGGYIITCSHRGWLEIIALGISLPKPIHFMAKKELFSNKLIASFLTSIKAFPVDRENPSPSSIKTPVKLLRSGEVVGIFPSGTRSSEDTPVKRGAVTIANLSKVPIVPVTYVGPASFKEALKNRKAVITIGDPFIVDTKDKEALQFYSEKLGSEINPA</sequence>
<dbReference type="GO" id="GO:0016746">
    <property type="term" value="F:acyltransferase activity"/>
    <property type="evidence" value="ECO:0007669"/>
    <property type="project" value="UniProtKB-KW"/>
</dbReference>
<reference evidence="6 7" key="1">
    <citation type="submission" date="2020-08" db="EMBL/GenBank/DDBJ databases">
        <title>A Genomic Blueprint of the Chicken Gut Microbiome.</title>
        <authorList>
            <person name="Gilroy R."/>
            <person name="Ravi A."/>
            <person name="Getino M."/>
            <person name="Pursley I."/>
            <person name="Horton D.L."/>
            <person name="Alikhan N.-F."/>
            <person name="Baker D."/>
            <person name="Gharbi K."/>
            <person name="Hall N."/>
            <person name="Watson M."/>
            <person name="Adriaenssens E.M."/>
            <person name="Foster-Nyarko E."/>
            <person name="Jarju S."/>
            <person name="Secka A."/>
            <person name="Antonio M."/>
            <person name="Oren A."/>
            <person name="Chaudhuri R."/>
            <person name="La Ragione R.M."/>
            <person name="Hildebrand F."/>
            <person name="Pallen M.J."/>
        </authorList>
    </citation>
    <scope>NUCLEOTIDE SEQUENCE [LARGE SCALE GENOMIC DNA]</scope>
    <source>
        <strain evidence="6 7">Sa2YVA2</strain>
    </source>
</reference>
<gene>
    <name evidence="6" type="ORF">H9649_11880</name>
</gene>
<keyword evidence="4" id="KW-0444">Lipid biosynthesis</keyword>
<evidence type="ECO:0000256" key="1">
    <source>
        <dbReference type="ARBA" id="ARBA00008655"/>
    </source>
</evidence>
<feature type="domain" description="Phospholipid/glycerol acyltransferase" evidence="5">
    <location>
        <begin position="33"/>
        <end position="143"/>
    </location>
</feature>
<accession>A0ABR8UCL6</accession>
<dbReference type="CDD" id="cd07989">
    <property type="entry name" value="LPLAT_AGPAT-like"/>
    <property type="match status" value="1"/>
</dbReference>